<protein>
    <submittedName>
        <fullName evidence="1">Uncharacterized protein</fullName>
    </submittedName>
</protein>
<name>A0ACB9Q6S9_BAUVA</name>
<dbReference type="Proteomes" id="UP000828941">
    <property type="component" value="Chromosome 2"/>
</dbReference>
<proteinExistence type="predicted"/>
<evidence type="ECO:0000313" key="1">
    <source>
        <dbReference type="EMBL" id="KAI4355561.1"/>
    </source>
</evidence>
<comment type="caution">
    <text evidence="1">The sequence shown here is derived from an EMBL/GenBank/DDBJ whole genome shotgun (WGS) entry which is preliminary data.</text>
</comment>
<organism evidence="1 2">
    <name type="scientific">Bauhinia variegata</name>
    <name type="common">Purple orchid tree</name>
    <name type="synonym">Phanera variegata</name>
    <dbReference type="NCBI Taxonomy" id="167791"/>
    <lineage>
        <taxon>Eukaryota</taxon>
        <taxon>Viridiplantae</taxon>
        <taxon>Streptophyta</taxon>
        <taxon>Embryophyta</taxon>
        <taxon>Tracheophyta</taxon>
        <taxon>Spermatophyta</taxon>
        <taxon>Magnoliopsida</taxon>
        <taxon>eudicotyledons</taxon>
        <taxon>Gunneridae</taxon>
        <taxon>Pentapetalae</taxon>
        <taxon>rosids</taxon>
        <taxon>fabids</taxon>
        <taxon>Fabales</taxon>
        <taxon>Fabaceae</taxon>
        <taxon>Cercidoideae</taxon>
        <taxon>Cercideae</taxon>
        <taxon>Bauhiniinae</taxon>
        <taxon>Bauhinia</taxon>
    </lineage>
</organism>
<evidence type="ECO:0000313" key="2">
    <source>
        <dbReference type="Proteomes" id="UP000828941"/>
    </source>
</evidence>
<keyword evidence="2" id="KW-1185">Reference proteome</keyword>
<gene>
    <name evidence="1" type="ORF">L6164_004321</name>
</gene>
<reference evidence="1 2" key="1">
    <citation type="journal article" date="2022" name="DNA Res.">
        <title>Chromosomal-level genome assembly of the orchid tree Bauhinia variegata (Leguminosae; Cercidoideae) supports the allotetraploid origin hypothesis of Bauhinia.</title>
        <authorList>
            <person name="Zhong Y."/>
            <person name="Chen Y."/>
            <person name="Zheng D."/>
            <person name="Pang J."/>
            <person name="Liu Y."/>
            <person name="Luo S."/>
            <person name="Meng S."/>
            <person name="Qian L."/>
            <person name="Wei D."/>
            <person name="Dai S."/>
            <person name="Zhou R."/>
        </authorList>
    </citation>
    <scope>NUCLEOTIDE SEQUENCE [LARGE SCALE GENOMIC DNA]</scope>
    <source>
        <strain evidence="1">BV-YZ2020</strain>
    </source>
</reference>
<accession>A0ACB9Q6S9</accession>
<sequence>MEMLKSILFALLAALVLPLVIQAQDQSGFISLDCGLPANSTYTEQTTTITYISDAKFIDTGESNTLPNSLRAIFQQQLWHLRSFPQGTRNCYRIKVTSGTRYFIRATFLYGNYDGLNELPEFDLHLGANWWDTVQITNASTYKAPELIHIPPLNYMQICLVNTGKGVPFISSIELRALPKDTYVTPFGSLSSFLRLDLGSTSNRSYRFNYDIYDRIWTPNIFVKEWIQINASISTDSLSQNSFAPATVVMSNAATPANASAPMQIWWESVNPTDQYHVYLHFAELEVLATNETRAFNVTLNGKLQFESYVPKYLSTSTLYTTTPASGEKIEFFLVRTENSTHPPIINAMEVYRVKDLQQSDSDQEDVDAIASIKSTYQITRNWQGDPCGPVGYLWRGLNCSNDGANPPRITTLDLSSSGLTGEIDPSISKLTRLEKLELSNNSLNGQVPNFLSQLQFLRILNLENNNLTGSLPSQLVEKSKSGTLSLSVSQNPYLCESSPCNNNNNNNNNKKKNNVAVPVIASVGGVLILLLVVATVFWSLKRRKPKLIEPKPIAVERHTSDSSLHIKNPQYSYSDVCKITNNFDRVLGKGGFGTVYLGYIDDTQVAVAVKMLSPSSVQGYQQFQAEVKLLMRVHHRNLTSLIGYCDEETNKGLIYEYMAHGNLNEHLSGKDSKAKYFTWEDRLRIAVDAAQGLEYLHNGCKPPIIHRDIKSTNMLLSENWQAKLADFGLSKIIPIDGGTHVSTVVAGTPGYLDPEYSISNRLTEKSDVYSFGVVLLEIITSQAVIGRNHDNNNTHISQWVNSLLSKGDIKSIVDSKLEGDFDRGSAWKAVEVAMACVSLNSLRRPTMSVVLAELKECLGTELARTKYSGAERDDYVEGMSVNVITEFTPLAR</sequence>
<dbReference type="EMBL" id="CM039427">
    <property type="protein sequence ID" value="KAI4355561.1"/>
    <property type="molecule type" value="Genomic_DNA"/>
</dbReference>